<dbReference type="SUPFAM" id="SSF144064">
    <property type="entry name" value="Heme iron utilization protein-like"/>
    <property type="match status" value="1"/>
</dbReference>
<protein>
    <submittedName>
        <fullName evidence="2">Putative hemin transport protein</fullName>
    </submittedName>
</protein>
<dbReference type="RefSeq" id="WP_245706084.1">
    <property type="nucleotide sequence ID" value="NZ_FNFO01000006.1"/>
</dbReference>
<dbReference type="InterPro" id="IPR007845">
    <property type="entry name" value="HemS/ChuX_dom"/>
</dbReference>
<keyword evidence="3" id="KW-1185">Reference proteome</keyword>
<evidence type="ECO:0000313" key="3">
    <source>
        <dbReference type="Proteomes" id="UP000198510"/>
    </source>
</evidence>
<dbReference type="Gene3D" id="3.40.1570.10">
    <property type="entry name" value="HemS/ChuS/ChuX like domains"/>
    <property type="match status" value="2"/>
</dbReference>
<evidence type="ECO:0000259" key="1">
    <source>
        <dbReference type="Pfam" id="PF05171"/>
    </source>
</evidence>
<proteinExistence type="predicted"/>
<dbReference type="AlphaFoldDB" id="A0A1G9KDW7"/>
<dbReference type="Proteomes" id="UP000198510">
    <property type="component" value="Unassembled WGS sequence"/>
</dbReference>
<name>A0A1G9KDW7_9BACT</name>
<dbReference type="Pfam" id="PF05171">
    <property type="entry name" value="HemS"/>
    <property type="match status" value="2"/>
</dbReference>
<accession>A0A1G9KDW7</accession>
<reference evidence="2 3" key="1">
    <citation type="submission" date="2016-10" db="EMBL/GenBank/DDBJ databases">
        <authorList>
            <person name="de Groot N.N."/>
        </authorList>
    </citation>
    <scope>NUCLEOTIDE SEQUENCE [LARGE SCALE GENOMIC DNA]</scope>
    <source>
        <strain evidence="2 3">DSM 25186</strain>
    </source>
</reference>
<dbReference type="EMBL" id="FNFO01000006">
    <property type="protein sequence ID" value="SDL47782.1"/>
    <property type="molecule type" value="Genomic_DNA"/>
</dbReference>
<dbReference type="CDD" id="cd16830">
    <property type="entry name" value="HemS-like_N"/>
    <property type="match status" value="1"/>
</dbReference>
<feature type="domain" description="Haemin-degrading HemS/ChuX" evidence="1">
    <location>
        <begin position="38"/>
        <end position="168"/>
    </location>
</feature>
<dbReference type="InterPro" id="IPR053733">
    <property type="entry name" value="Heme_Transport_Util_sf"/>
</dbReference>
<evidence type="ECO:0000313" key="2">
    <source>
        <dbReference type="EMBL" id="SDL47782.1"/>
    </source>
</evidence>
<feature type="domain" description="Haemin-degrading HemS/ChuX" evidence="1">
    <location>
        <begin position="217"/>
        <end position="349"/>
    </location>
</feature>
<dbReference type="STRING" id="1075417.SAMN05421823_106130"/>
<sequence>MKHTSALPDTPMALRQAWDDLKAQEPRLRIRDCAAQLGVSEAELLATTVGETAVRLQGDWPQLVKRLPDLGRVMSLTRNASCVLEHKGPFQKVDTFGEGDRAMGTVIGPIETRVFFKAWHVGFAVRLETPHGLQQSLQIFDREGTAVTKIYLQPESHQAVYDQLVADYRAEDQSNAQPTTPYAPETYATDVDREALLQDWAQLEDTHHFFGMLRKHQVHRLDALHLAEGRFAHRIAPEALASLLETAASTQLPIMIFAGNRGNLQIHQGKVRTIRVMGPWLNVLDPTFNMHLRQDHIDTAWIVEKPTTDGTVTALELYDPHKNLIAQLFGLRKPGVPEKSAWRALVAELPRL</sequence>
<dbReference type="GO" id="GO:0006826">
    <property type="term" value="P:iron ion transport"/>
    <property type="evidence" value="ECO:0007669"/>
    <property type="project" value="InterPro"/>
</dbReference>
<dbReference type="CDD" id="cd16831">
    <property type="entry name" value="HemS-like_C"/>
    <property type="match status" value="1"/>
</dbReference>
<gene>
    <name evidence="2" type="ORF">SAMN05421823_106130</name>
</gene>
<organism evidence="2 3">
    <name type="scientific">Catalinimonas alkaloidigena</name>
    <dbReference type="NCBI Taxonomy" id="1075417"/>
    <lineage>
        <taxon>Bacteria</taxon>
        <taxon>Pseudomonadati</taxon>
        <taxon>Bacteroidota</taxon>
        <taxon>Cytophagia</taxon>
        <taxon>Cytophagales</taxon>
        <taxon>Catalimonadaceae</taxon>
        <taxon>Catalinimonas</taxon>
    </lineage>
</organism>